<dbReference type="GO" id="GO:0016787">
    <property type="term" value="F:hydrolase activity"/>
    <property type="evidence" value="ECO:0007669"/>
    <property type="project" value="UniProtKB-KW"/>
</dbReference>
<dbReference type="Pfam" id="PF00326">
    <property type="entry name" value="Peptidase_S9"/>
    <property type="match status" value="1"/>
</dbReference>
<dbReference type="InterPro" id="IPR011659">
    <property type="entry name" value="WD40"/>
</dbReference>
<accession>A0ABV2TTX3</accession>
<dbReference type="InterPro" id="IPR029058">
    <property type="entry name" value="AB_hydrolase_fold"/>
</dbReference>
<evidence type="ECO:0000256" key="2">
    <source>
        <dbReference type="ARBA" id="ARBA00022825"/>
    </source>
</evidence>
<dbReference type="InterPro" id="IPR011042">
    <property type="entry name" value="6-blade_b-propeller_TolB-like"/>
</dbReference>
<dbReference type="EC" id="3.4.-.-" evidence="4"/>
<dbReference type="SUPFAM" id="SSF82171">
    <property type="entry name" value="DPP6 N-terminal domain-like"/>
    <property type="match status" value="1"/>
</dbReference>
<dbReference type="PANTHER" id="PTHR42776:SF27">
    <property type="entry name" value="DIPEPTIDYL PEPTIDASE FAMILY MEMBER 6"/>
    <property type="match status" value="1"/>
</dbReference>
<dbReference type="SUPFAM" id="SSF53474">
    <property type="entry name" value="alpha/beta-Hydrolases"/>
    <property type="match status" value="1"/>
</dbReference>
<dbReference type="Pfam" id="PF07676">
    <property type="entry name" value="PD40"/>
    <property type="match status" value="3"/>
</dbReference>
<protein>
    <submittedName>
        <fullName evidence="4">S9 family peptidase</fullName>
        <ecNumber evidence="4">3.4.-.-</ecNumber>
    </submittedName>
</protein>
<keyword evidence="2" id="KW-0720">Serine protease</keyword>
<dbReference type="Gene3D" id="2.120.10.30">
    <property type="entry name" value="TolB, C-terminal domain"/>
    <property type="match status" value="2"/>
</dbReference>
<feature type="domain" description="Peptidase S9 prolyl oligopeptidase catalytic" evidence="3">
    <location>
        <begin position="461"/>
        <end position="665"/>
    </location>
</feature>
<evidence type="ECO:0000259" key="3">
    <source>
        <dbReference type="Pfam" id="PF00326"/>
    </source>
</evidence>
<sequence>MIPNRIPLFLLIISFAYPWMGDAQSDKKSVTIEELMQLKTVKNPVISPDGQWVAFTVAEMDLKKDAWETRIWMVPSKGGEAIPMTAKGYSASEPKWSSDNKYLSFLASKKEGDKTQVWTLNRQGGEAEQLTKIPQGVTSHEWSPKGRELMLRIKDPKPEELTEDKEDDKKAKPYVVDRLQFKQDYQGYLDSYRTHLYVMTIGDSIPRQITSGDFDDEDPVWSPDGTQIAFTSNRSDNPDGNSNTDIWIVNTANTNKGESLRQVTTNPNADFYPCWSPDGKHIVYRTVTDKKAIWYATQKLAIIPVDGGQPNLLAEALDRNISKPNFSDDGKLIYFILEESGTSILASIDPAGKNLKRVIQGDISISDYDLKGESIFPLLGKANQPYEVYNFTKSLKQLTSLNDGLLNKMEKPSIEKIHFKSADGTEIEGFVVKPIGFDASKKYPTILWLHGGPVSQYQFEYDIEPQLFASNGYVALLINPRGSSGYGQAFSEALIADWGNKDYQDVMAGVDYVIGQGYADPNKLGVGGWSYGGILTNYVITKTDRFKGAISGASEALYRSNYGHDHYQLTWELELGLPWENAEAWEKISPFNQVANITTPTLWIGGEKDWNVPILNSEQMYQAMKRLGRETQLVVYPGEHHGIKRPSFVKDRLERYLQWFKTYVEGEK</sequence>
<keyword evidence="2" id="KW-0645">Protease</keyword>
<evidence type="ECO:0000313" key="4">
    <source>
        <dbReference type="EMBL" id="MET7028720.1"/>
    </source>
</evidence>
<gene>
    <name evidence="4" type="ORF">ABXZ32_04910</name>
</gene>
<dbReference type="InterPro" id="IPR001375">
    <property type="entry name" value="Peptidase_S9_cat"/>
</dbReference>
<keyword evidence="5" id="KW-1185">Reference proteome</keyword>
<reference evidence="4 5" key="1">
    <citation type="submission" date="2024-07" db="EMBL/GenBank/DDBJ databases">
        <title>The genome sequence of type strain Sediminicola luteus GDMCC 1.2596T.</title>
        <authorList>
            <person name="Liu Y."/>
        </authorList>
    </citation>
    <scope>NUCLEOTIDE SEQUENCE [LARGE SCALE GENOMIC DNA]</scope>
    <source>
        <strain evidence="4 5">GDMCC 1.2596</strain>
    </source>
</reference>
<evidence type="ECO:0000313" key="5">
    <source>
        <dbReference type="Proteomes" id="UP001549773"/>
    </source>
</evidence>
<evidence type="ECO:0000256" key="1">
    <source>
        <dbReference type="ARBA" id="ARBA00022801"/>
    </source>
</evidence>
<dbReference type="RefSeq" id="WP_354617554.1">
    <property type="nucleotide sequence ID" value="NZ_JBEWYP010000002.1"/>
</dbReference>
<organism evidence="4 5">
    <name type="scientific">Sediminicola luteus</name>
    <dbReference type="NCBI Taxonomy" id="319238"/>
    <lineage>
        <taxon>Bacteria</taxon>
        <taxon>Pseudomonadati</taxon>
        <taxon>Bacteroidota</taxon>
        <taxon>Flavobacteriia</taxon>
        <taxon>Flavobacteriales</taxon>
        <taxon>Flavobacteriaceae</taxon>
        <taxon>Sediminicola</taxon>
    </lineage>
</organism>
<dbReference type="PANTHER" id="PTHR42776">
    <property type="entry name" value="SERINE PEPTIDASE S9 FAMILY MEMBER"/>
    <property type="match status" value="1"/>
</dbReference>
<dbReference type="Proteomes" id="UP001549773">
    <property type="component" value="Unassembled WGS sequence"/>
</dbReference>
<keyword evidence="1 4" id="KW-0378">Hydrolase</keyword>
<name>A0ABV2TTX3_9FLAO</name>
<proteinExistence type="predicted"/>
<comment type="caution">
    <text evidence="4">The sequence shown here is derived from an EMBL/GenBank/DDBJ whole genome shotgun (WGS) entry which is preliminary data.</text>
</comment>
<dbReference type="Gene3D" id="3.40.50.1820">
    <property type="entry name" value="alpha/beta hydrolase"/>
    <property type="match status" value="1"/>
</dbReference>
<dbReference type="EMBL" id="JBEWYP010000002">
    <property type="protein sequence ID" value="MET7028720.1"/>
    <property type="molecule type" value="Genomic_DNA"/>
</dbReference>